<feature type="coiled-coil region" evidence="1">
    <location>
        <begin position="63"/>
        <end position="148"/>
    </location>
</feature>
<dbReference type="GeneTree" id="ENSGT00940000168128"/>
<feature type="coiled-coil region" evidence="1">
    <location>
        <begin position="182"/>
        <end position="248"/>
    </location>
</feature>
<feature type="region of interest" description="Disordered" evidence="2">
    <location>
        <begin position="706"/>
        <end position="741"/>
    </location>
</feature>
<sequence>MEAESPGTPSPGKSKLDSLPKEELIKYAKKQMVLLQRLKTKNYEITKELEEKKSIRLENAQVIQDVTERLNQVLSEKAELELRLREEHKRGRQEAEFEMEKALLQERNELERLSGEVQDQAIKHAVQLAELRAQHQENMKQLQQELELRAQGEECDLREQVRRMKEEQDAAEARWKNIDELLEKARVEKEFLSTEVEHLRSQWEVGNEIKLCCELETIELREQLNKLMMRHEEERKMWKEHVKEERSKPDGEVQQSLDILVVTECNSNLVYKQDENNFASESVGLLEEGQHLHQTITGITMEPDGRESHLPAMLENQMQMERNSGYEEEKQTKNEKYVNENISIEMTKSLSFLRDIDIRETKEELQTLEDQDQELLQEHHHLEMRMMNEEDCNKEHPSQRISLRLKWDNDEEDTGRFLGEVMSSVDLKALQQELAAMTVLAANRGELVMVLERQLEGLAEELRVLKNEKTLFGEINHEKHQEMQLQNCTEELKDSKALVQELPKAFQSQALELKSAHGVVVELKSSMGNRALEVVQRSSCICEGEREVEDGRREVEDGRREVEDGRREVEDGRREVEEDRRRVELGRTEVEMKEYWRRVEVEYRRGDVVEQQQQEEEVGECEVVVEEQCVKEMEVELEEVEVVVAGLGVEVEEGRRVVELVEGWKGVEVEEGGKEMMEENMREIAEEEDRREIEIVEVEEGRCGVEEGRHGVEEGRRGVEKGRRVGDGGRREEEADSYRHL</sequence>
<evidence type="ECO:0000256" key="2">
    <source>
        <dbReference type="SAM" id="MobiDB-lite"/>
    </source>
</evidence>
<dbReference type="AlphaFoldDB" id="A0A8C4QSR9"/>
<organism evidence="3 4">
    <name type="scientific">Eptatretus burgeri</name>
    <name type="common">Inshore hagfish</name>
    <dbReference type="NCBI Taxonomy" id="7764"/>
    <lineage>
        <taxon>Eukaryota</taxon>
        <taxon>Metazoa</taxon>
        <taxon>Chordata</taxon>
        <taxon>Craniata</taxon>
        <taxon>Vertebrata</taxon>
        <taxon>Cyclostomata</taxon>
        <taxon>Myxini</taxon>
        <taxon>Myxiniformes</taxon>
        <taxon>Myxinidae</taxon>
        <taxon>Eptatretinae</taxon>
        <taxon>Eptatretus</taxon>
    </lineage>
</organism>
<evidence type="ECO:0000313" key="4">
    <source>
        <dbReference type="Proteomes" id="UP000694388"/>
    </source>
</evidence>
<keyword evidence="1" id="KW-0175">Coiled coil</keyword>
<dbReference type="Ensembl" id="ENSEBUT00000020631.1">
    <property type="protein sequence ID" value="ENSEBUP00000020055.1"/>
    <property type="gene ID" value="ENSEBUG00000012455.1"/>
</dbReference>
<evidence type="ECO:0000256" key="1">
    <source>
        <dbReference type="SAM" id="Coils"/>
    </source>
</evidence>
<accession>A0A8C4QSR9</accession>
<reference evidence="3" key="1">
    <citation type="submission" date="2025-08" db="UniProtKB">
        <authorList>
            <consortium name="Ensembl"/>
        </authorList>
    </citation>
    <scope>IDENTIFICATION</scope>
</reference>
<reference evidence="3" key="2">
    <citation type="submission" date="2025-09" db="UniProtKB">
        <authorList>
            <consortium name="Ensembl"/>
        </authorList>
    </citation>
    <scope>IDENTIFICATION</scope>
</reference>
<name>A0A8C4QSR9_EPTBU</name>
<protein>
    <submittedName>
        <fullName evidence="3">Uncharacterized protein</fullName>
    </submittedName>
</protein>
<evidence type="ECO:0000313" key="3">
    <source>
        <dbReference type="Ensembl" id="ENSEBUP00000020055.1"/>
    </source>
</evidence>
<keyword evidence="4" id="KW-1185">Reference proteome</keyword>
<proteinExistence type="predicted"/>
<feature type="coiled-coil region" evidence="1">
    <location>
        <begin position="358"/>
        <end position="385"/>
    </location>
</feature>
<dbReference type="Proteomes" id="UP000694388">
    <property type="component" value="Unplaced"/>
</dbReference>